<accession>A0ABQ2ADZ0</accession>
<evidence type="ECO:0000313" key="1">
    <source>
        <dbReference type="EMBL" id="GGH88993.1"/>
    </source>
</evidence>
<keyword evidence="2" id="KW-1185">Reference proteome</keyword>
<name>A0ABQ2ADZ0_9BACT</name>
<reference evidence="2" key="1">
    <citation type="journal article" date="2019" name="Int. J. Syst. Evol. Microbiol.">
        <title>The Global Catalogue of Microorganisms (GCM) 10K type strain sequencing project: providing services to taxonomists for standard genome sequencing and annotation.</title>
        <authorList>
            <consortium name="The Broad Institute Genomics Platform"/>
            <consortium name="The Broad Institute Genome Sequencing Center for Infectious Disease"/>
            <person name="Wu L."/>
            <person name="Ma J."/>
        </authorList>
    </citation>
    <scope>NUCLEOTIDE SEQUENCE [LARGE SCALE GENOMIC DNA]</scope>
    <source>
        <strain evidence="2">CGMCC 1.14966</strain>
    </source>
</reference>
<sequence length="109" mass="12222">MTSASKKGCHEVDLAKFQLRTPEAGFYIAMEWLYTADRFGCEHPVTIQATKERKMSYSYGQSLGGYLDAPAPDTWYLSAGHSWQQFQPRGVLMDKGNMNAAIQVVVQPD</sequence>
<comment type="caution">
    <text evidence="1">The sequence shown here is derived from an EMBL/GenBank/DDBJ whole genome shotgun (WGS) entry which is preliminary data.</text>
</comment>
<dbReference type="RefSeq" id="WP_188563057.1">
    <property type="nucleotide sequence ID" value="NZ_BMGY01000036.1"/>
</dbReference>
<evidence type="ECO:0000313" key="2">
    <source>
        <dbReference type="Proteomes" id="UP000637774"/>
    </source>
</evidence>
<proteinExistence type="predicted"/>
<dbReference type="Proteomes" id="UP000637774">
    <property type="component" value="Unassembled WGS sequence"/>
</dbReference>
<gene>
    <name evidence="1" type="ORF">GCM10011495_31550</name>
</gene>
<organism evidence="1 2">
    <name type="scientific">Hymenobacter frigidus</name>
    <dbReference type="NCBI Taxonomy" id="1524095"/>
    <lineage>
        <taxon>Bacteria</taxon>
        <taxon>Pseudomonadati</taxon>
        <taxon>Bacteroidota</taxon>
        <taxon>Cytophagia</taxon>
        <taxon>Cytophagales</taxon>
        <taxon>Hymenobacteraceae</taxon>
        <taxon>Hymenobacter</taxon>
    </lineage>
</organism>
<protein>
    <submittedName>
        <fullName evidence="1">Uncharacterized protein</fullName>
    </submittedName>
</protein>
<dbReference type="EMBL" id="BMGY01000036">
    <property type="protein sequence ID" value="GGH88993.1"/>
    <property type="molecule type" value="Genomic_DNA"/>
</dbReference>